<dbReference type="EMBL" id="CACVBM020001634">
    <property type="protein sequence ID" value="CAA7056316.1"/>
    <property type="molecule type" value="Genomic_DNA"/>
</dbReference>
<gene>
    <name evidence="2" type="ORF">MERR_LOCUS43552</name>
</gene>
<name>A0A6D2KW40_9BRAS</name>
<evidence type="ECO:0000256" key="1">
    <source>
        <dbReference type="SAM" id="Phobius"/>
    </source>
</evidence>
<keyword evidence="3" id="KW-1185">Reference proteome</keyword>
<keyword evidence="1" id="KW-0472">Membrane</keyword>
<proteinExistence type="predicted"/>
<evidence type="ECO:0000313" key="2">
    <source>
        <dbReference type="EMBL" id="CAA7056316.1"/>
    </source>
</evidence>
<feature type="transmembrane region" description="Helical" evidence="1">
    <location>
        <begin position="53"/>
        <end position="74"/>
    </location>
</feature>
<feature type="transmembrane region" description="Helical" evidence="1">
    <location>
        <begin position="80"/>
        <end position="98"/>
    </location>
</feature>
<comment type="caution">
    <text evidence="2">The sequence shown here is derived from an EMBL/GenBank/DDBJ whole genome shotgun (WGS) entry which is preliminary data.</text>
</comment>
<organism evidence="2 3">
    <name type="scientific">Microthlaspi erraticum</name>
    <dbReference type="NCBI Taxonomy" id="1685480"/>
    <lineage>
        <taxon>Eukaryota</taxon>
        <taxon>Viridiplantae</taxon>
        <taxon>Streptophyta</taxon>
        <taxon>Embryophyta</taxon>
        <taxon>Tracheophyta</taxon>
        <taxon>Spermatophyta</taxon>
        <taxon>Magnoliopsida</taxon>
        <taxon>eudicotyledons</taxon>
        <taxon>Gunneridae</taxon>
        <taxon>Pentapetalae</taxon>
        <taxon>rosids</taxon>
        <taxon>malvids</taxon>
        <taxon>Brassicales</taxon>
        <taxon>Brassicaceae</taxon>
        <taxon>Coluteocarpeae</taxon>
        <taxon>Microthlaspi</taxon>
    </lineage>
</organism>
<reference evidence="2" key="1">
    <citation type="submission" date="2020-01" db="EMBL/GenBank/DDBJ databases">
        <authorList>
            <person name="Mishra B."/>
        </authorList>
    </citation>
    <scope>NUCLEOTIDE SEQUENCE [LARGE SCALE GENOMIC DNA]</scope>
</reference>
<keyword evidence="1" id="KW-1133">Transmembrane helix</keyword>
<dbReference type="AlphaFoldDB" id="A0A6D2KW40"/>
<keyword evidence="1" id="KW-0812">Transmembrane</keyword>
<sequence length="99" mass="10638">MEKPYGYASVSMTGVERAGGKDIDLEMGVGEATLYPGLSYGENQLRWGFIRKVYGILSAQLLLTTLISAVVVLNPPVNDLLTGSPGLLLFLCIVPFICT</sequence>
<accession>A0A6D2KW40</accession>
<dbReference type="Proteomes" id="UP000467841">
    <property type="component" value="Unassembled WGS sequence"/>
</dbReference>
<protein>
    <submittedName>
        <fullName evidence="2">Uncharacterized protein</fullName>
    </submittedName>
</protein>
<dbReference type="OrthoDB" id="7933078at2759"/>
<evidence type="ECO:0000313" key="3">
    <source>
        <dbReference type="Proteomes" id="UP000467841"/>
    </source>
</evidence>